<dbReference type="Gene3D" id="3.90.1200.10">
    <property type="match status" value="1"/>
</dbReference>
<organism evidence="2 3">
    <name type="scientific">Nocardiopsis alba</name>
    <dbReference type="NCBI Taxonomy" id="53437"/>
    <lineage>
        <taxon>Bacteria</taxon>
        <taxon>Bacillati</taxon>
        <taxon>Actinomycetota</taxon>
        <taxon>Actinomycetes</taxon>
        <taxon>Streptosporangiales</taxon>
        <taxon>Nocardiopsidaceae</taxon>
        <taxon>Nocardiopsis</taxon>
    </lineage>
</organism>
<evidence type="ECO:0000313" key="3">
    <source>
        <dbReference type="Proteomes" id="UP000467124"/>
    </source>
</evidence>
<dbReference type="RefSeq" id="WP_161112206.1">
    <property type="nucleotide sequence ID" value="NZ_WWHY01000001.1"/>
</dbReference>
<accession>A0A7K2J0L3</accession>
<dbReference type="Pfam" id="PF01636">
    <property type="entry name" value="APH"/>
    <property type="match status" value="1"/>
</dbReference>
<comment type="caution">
    <text evidence="2">The sequence shown here is derived from an EMBL/GenBank/DDBJ whole genome shotgun (WGS) entry which is preliminary data.</text>
</comment>
<evidence type="ECO:0000313" key="2">
    <source>
        <dbReference type="EMBL" id="MYR35604.1"/>
    </source>
</evidence>
<proteinExistence type="predicted"/>
<reference evidence="2 3" key="1">
    <citation type="journal article" date="2019" name="Nat. Commun.">
        <title>The antimicrobial potential of Streptomyces from insect microbiomes.</title>
        <authorList>
            <person name="Chevrette M.G."/>
            <person name="Carlson C.M."/>
            <person name="Ortega H.E."/>
            <person name="Thomas C."/>
            <person name="Ananiev G.E."/>
            <person name="Barns K.J."/>
            <person name="Book A.J."/>
            <person name="Cagnazzo J."/>
            <person name="Carlos C."/>
            <person name="Flanigan W."/>
            <person name="Grubbs K.J."/>
            <person name="Horn H.A."/>
            <person name="Hoffmann F.M."/>
            <person name="Klassen J.L."/>
            <person name="Knack J.J."/>
            <person name="Lewin G.R."/>
            <person name="McDonald B.R."/>
            <person name="Muller L."/>
            <person name="Melo W.G.P."/>
            <person name="Pinto-Tomas A.A."/>
            <person name="Schmitz A."/>
            <person name="Wendt-Pienkowski E."/>
            <person name="Wildman S."/>
            <person name="Zhao M."/>
            <person name="Zhang F."/>
            <person name="Bugni T.S."/>
            <person name="Andes D.R."/>
            <person name="Pupo M.T."/>
            <person name="Currie C.R."/>
        </authorList>
    </citation>
    <scope>NUCLEOTIDE SEQUENCE [LARGE SCALE GENOMIC DNA]</scope>
    <source>
        <strain evidence="2 3">SID5840</strain>
    </source>
</reference>
<sequence length="249" mass="27867">MSEIPLEGGFVTRVVRVGDTVRRVPAERSGFVHELLEHLRERSWPGAPRFLGLDEQGREVLSFLPGHVAWRPEDAIAVRTLDALRGVARLVRELHDLTASTPLAGAWEVVCHNDLSPKNTVYRDSGAGPLPVAFVDWDLAGPGERIHDLAHVCWQYLDLGPGWTDAVAAGETLREIADAYGPGAYEDPADLVDTVLWWQERCRRGIEEAARRGHPAMIHLRETGVVREIEEAHAWTLQHREALLRGLRR</sequence>
<dbReference type="EMBL" id="WWHY01000001">
    <property type="protein sequence ID" value="MYR35604.1"/>
    <property type="molecule type" value="Genomic_DNA"/>
</dbReference>
<keyword evidence="2" id="KW-0808">Transferase</keyword>
<dbReference type="InterPro" id="IPR011009">
    <property type="entry name" value="Kinase-like_dom_sf"/>
</dbReference>
<gene>
    <name evidence="2" type="ORF">GTW20_25915</name>
</gene>
<dbReference type="SUPFAM" id="SSF56112">
    <property type="entry name" value="Protein kinase-like (PK-like)"/>
    <property type="match status" value="1"/>
</dbReference>
<dbReference type="InterPro" id="IPR002575">
    <property type="entry name" value="Aminoglycoside_PTrfase"/>
</dbReference>
<dbReference type="GO" id="GO:0016740">
    <property type="term" value="F:transferase activity"/>
    <property type="evidence" value="ECO:0007669"/>
    <property type="project" value="UniProtKB-KW"/>
</dbReference>
<dbReference type="AlphaFoldDB" id="A0A7K2J0L3"/>
<protein>
    <submittedName>
        <fullName evidence="2">Phosphotransferase</fullName>
    </submittedName>
</protein>
<name>A0A7K2J0L3_9ACTN</name>
<evidence type="ECO:0000259" key="1">
    <source>
        <dbReference type="Pfam" id="PF01636"/>
    </source>
</evidence>
<dbReference type="Proteomes" id="UP000467124">
    <property type="component" value="Unassembled WGS sequence"/>
</dbReference>
<feature type="domain" description="Aminoglycoside phosphotransferase" evidence="1">
    <location>
        <begin position="109"/>
        <end position="172"/>
    </location>
</feature>